<comment type="caution">
    <text evidence="7">The sequence shown here is derived from an EMBL/GenBank/DDBJ whole genome shotgun (WGS) entry which is preliminary data.</text>
</comment>
<evidence type="ECO:0000256" key="2">
    <source>
        <dbReference type="ARBA" id="ARBA00022679"/>
    </source>
</evidence>
<evidence type="ECO:0000256" key="1">
    <source>
        <dbReference type="ARBA" id="ARBA00010688"/>
    </source>
</evidence>
<dbReference type="PROSITE" id="PS00584">
    <property type="entry name" value="PFKB_KINASES_2"/>
    <property type="match status" value="1"/>
</dbReference>
<dbReference type="Pfam" id="PF00294">
    <property type="entry name" value="PfkB"/>
    <property type="match status" value="1"/>
</dbReference>
<proteinExistence type="inferred from homology"/>
<dbReference type="InterPro" id="IPR029056">
    <property type="entry name" value="Ribokinase-like"/>
</dbReference>
<keyword evidence="5" id="KW-0067">ATP-binding</keyword>
<protein>
    <submittedName>
        <fullName evidence="7">Fructokinase</fullName>
    </submittedName>
</protein>
<keyword evidence="2" id="KW-0808">Transferase</keyword>
<dbReference type="InterPro" id="IPR002173">
    <property type="entry name" value="Carboh/pur_kinase_PfkB_CS"/>
</dbReference>
<dbReference type="PANTHER" id="PTHR43085">
    <property type="entry name" value="HEXOKINASE FAMILY MEMBER"/>
    <property type="match status" value="1"/>
</dbReference>
<dbReference type="AlphaFoldDB" id="A0A562UPL0"/>
<comment type="similarity">
    <text evidence="1">Belongs to the carbohydrate kinase PfkB family.</text>
</comment>
<organism evidence="7 8">
    <name type="scientific">Stackebrandtia albiflava</name>
    <dbReference type="NCBI Taxonomy" id="406432"/>
    <lineage>
        <taxon>Bacteria</taxon>
        <taxon>Bacillati</taxon>
        <taxon>Actinomycetota</taxon>
        <taxon>Actinomycetes</taxon>
        <taxon>Glycomycetales</taxon>
        <taxon>Glycomycetaceae</taxon>
        <taxon>Stackebrandtia</taxon>
    </lineage>
</organism>
<keyword evidence="8" id="KW-1185">Reference proteome</keyword>
<dbReference type="OrthoDB" id="9795789at2"/>
<dbReference type="SUPFAM" id="SSF53613">
    <property type="entry name" value="Ribokinase-like"/>
    <property type="match status" value="1"/>
</dbReference>
<dbReference type="EMBL" id="VLLL01000011">
    <property type="protein sequence ID" value="TWJ07549.1"/>
    <property type="molecule type" value="Genomic_DNA"/>
</dbReference>
<dbReference type="InterPro" id="IPR011611">
    <property type="entry name" value="PfkB_dom"/>
</dbReference>
<evidence type="ECO:0000259" key="6">
    <source>
        <dbReference type="Pfam" id="PF00294"/>
    </source>
</evidence>
<keyword evidence="3" id="KW-0547">Nucleotide-binding</keyword>
<evidence type="ECO:0000256" key="5">
    <source>
        <dbReference type="ARBA" id="ARBA00022840"/>
    </source>
</evidence>
<dbReference type="PANTHER" id="PTHR43085:SF1">
    <property type="entry name" value="PSEUDOURIDINE KINASE-RELATED"/>
    <property type="match status" value="1"/>
</dbReference>
<dbReference type="GO" id="GO:0016301">
    <property type="term" value="F:kinase activity"/>
    <property type="evidence" value="ECO:0007669"/>
    <property type="project" value="UniProtKB-KW"/>
</dbReference>
<name>A0A562UPL0_9ACTN</name>
<dbReference type="RefSeq" id="WP_147144277.1">
    <property type="nucleotide sequence ID" value="NZ_BAABIJ010000007.1"/>
</dbReference>
<evidence type="ECO:0000256" key="4">
    <source>
        <dbReference type="ARBA" id="ARBA00022777"/>
    </source>
</evidence>
<dbReference type="GO" id="GO:0005524">
    <property type="term" value="F:ATP binding"/>
    <property type="evidence" value="ECO:0007669"/>
    <property type="project" value="UniProtKB-KW"/>
</dbReference>
<evidence type="ECO:0000313" key="7">
    <source>
        <dbReference type="EMBL" id="TWJ07549.1"/>
    </source>
</evidence>
<feature type="domain" description="Carbohydrate kinase PfkB" evidence="6">
    <location>
        <begin position="19"/>
        <end position="297"/>
    </location>
</feature>
<dbReference type="Proteomes" id="UP000321617">
    <property type="component" value="Unassembled WGS sequence"/>
</dbReference>
<reference evidence="7 8" key="1">
    <citation type="journal article" date="2013" name="Stand. Genomic Sci.">
        <title>Genomic Encyclopedia of Type Strains, Phase I: The one thousand microbial genomes (KMG-I) project.</title>
        <authorList>
            <person name="Kyrpides N.C."/>
            <person name="Woyke T."/>
            <person name="Eisen J.A."/>
            <person name="Garrity G."/>
            <person name="Lilburn T.G."/>
            <person name="Beck B.J."/>
            <person name="Whitman W.B."/>
            <person name="Hugenholtz P."/>
            <person name="Klenk H.P."/>
        </authorList>
    </citation>
    <scope>NUCLEOTIDE SEQUENCE [LARGE SCALE GENOMIC DNA]</scope>
    <source>
        <strain evidence="7 8">DSM 45044</strain>
    </source>
</reference>
<dbReference type="Gene3D" id="3.40.1190.20">
    <property type="match status" value="1"/>
</dbReference>
<dbReference type="InterPro" id="IPR050306">
    <property type="entry name" value="PfkB_Carbo_kinase"/>
</dbReference>
<keyword evidence="4 7" id="KW-0418">Kinase</keyword>
<gene>
    <name evidence="7" type="ORF">LX16_5033</name>
</gene>
<sequence>MILVIGENVVDVLPGGPVAGGGPANTAVGLARLDCPVEFAARLGGDAHAGLIEARLREAGVGDRHWVHTSEPSPVAEVTLDESGGASYRFRLTGAADFGRLPGELPDGSVLADGGTAVHLGSLAAYLPPGADVLEKWLSDLPSGVLVSFDPNIRPVVTADLAAARRRTDRLAGLSHLVKASGQDLTDLYGEDGHEAAIGRWLAGGTRVVVVTDGPRARAHHSGEVIEVVGPSVPVADTVGAGDSFMAGLLARLRRHDALTPGRLSAVVGDAEALTQCLNYAMAVAAITCTRVGADPPTAAEVARSAADHRIPI</sequence>
<evidence type="ECO:0000313" key="8">
    <source>
        <dbReference type="Proteomes" id="UP000321617"/>
    </source>
</evidence>
<evidence type="ECO:0000256" key="3">
    <source>
        <dbReference type="ARBA" id="ARBA00022741"/>
    </source>
</evidence>
<accession>A0A562UPL0</accession>